<feature type="compositionally biased region" description="Polar residues" evidence="2">
    <location>
        <begin position="1"/>
        <end position="17"/>
    </location>
</feature>
<dbReference type="HOGENOM" id="CLU_719992_0_0_1"/>
<dbReference type="Proteomes" id="UP000006757">
    <property type="component" value="Unassembled WGS sequence"/>
</dbReference>
<reference evidence="3 4" key="1">
    <citation type="journal article" date="2012" name="Eukaryot. Cell">
        <title>Genome sequence of the Trichosporon asahii environmental strain CBS 8904.</title>
        <authorList>
            <person name="Yang R.Y."/>
            <person name="Li H.T."/>
            <person name="Zhu H."/>
            <person name="Zhou G.P."/>
            <person name="Wang M."/>
            <person name="Wang L."/>
        </authorList>
    </citation>
    <scope>NUCLEOTIDE SEQUENCE [LARGE SCALE GENOMIC DNA]</scope>
    <source>
        <strain evidence="3 4">CBS 8904</strain>
    </source>
</reference>
<feature type="compositionally biased region" description="Low complexity" evidence="2">
    <location>
        <begin position="50"/>
        <end position="66"/>
    </location>
</feature>
<name>K1VW32_TRIAC</name>
<feature type="region of interest" description="Disordered" evidence="2">
    <location>
        <begin position="339"/>
        <end position="384"/>
    </location>
</feature>
<evidence type="ECO:0000313" key="3">
    <source>
        <dbReference type="EMBL" id="EKD01063.1"/>
    </source>
</evidence>
<dbReference type="InParanoid" id="K1VW32"/>
<dbReference type="STRING" id="1220162.K1VW32"/>
<dbReference type="OMA" id="ETPRQMS"/>
<evidence type="ECO:0000313" key="4">
    <source>
        <dbReference type="Proteomes" id="UP000006757"/>
    </source>
</evidence>
<accession>K1VW32</accession>
<gene>
    <name evidence="3" type="ORF">A1Q2_04561</name>
</gene>
<feature type="compositionally biased region" description="Polar residues" evidence="2">
    <location>
        <begin position="365"/>
        <end position="384"/>
    </location>
</feature>
<keyword evidence="4" id="KW-1185">Reference proteome</keyword>
<dbReference type="AlphaFoldDB" id="K1VW32"/>
<dbReference type="EMBL" id="AMBO01000325">
    <property type="protein sequence ID" value="EKD01063.1"/>
    <property type="molecule type" value="Genomic_DNA"/>
</dbReference>
<proteinExistence type="predicted"/>
<keyword evidence="1" id="KW-0175">Coiled coil</keyword>
<sequence>MTSAPNKQRNAHDSGSPSARRPAPESRKIKKAKTHHNDSKAGRKVTPKNTASATALPAAAPPSTLATDEHDVQDIAVADITCEVELQLLRIEHDATQTELKTYKEENRKLSLRCVQAERRARDAERRVTEVELKVSEATRKVSVAERKVTEAERRVTEADRRVTEIQHQVAEERHEVSEAERMVSEADRHATEAECRAIEAESKVGIAERKASTAELKHGAAERDVVVAREQAASAERRAERFWDLKMQAEDAARETEIQAHQEIAEAGMRAESEIAEARIRARREVADAEERARNAEERARIAEEFKEEAERRAAQGETRRARAQKLLDTCKLVLAENVYPPELQDREGCNSTRDKTAIHARSPHSNRSTTSSRSGDVKPGTT</sequence>
<feature type="region of interest" description="Disordered" evidence="2">
    <location>
        <begin position="1"/>
        <end position="67"/>
    </location>
</feature>
<feature type="coiled-coil region" evidence="1">
    <location>
        <begin position="86"/>
        <end position="197"/>
    </location>
</feature>
<protein>
    <submittedName>
        <fullName evidence="3">Uncharacterized protein</fullName>
    </submittedName>
</protein>
<dbReference type="Gene3D" id="1.20.5.340">
    <property type="match status" value="1"/>
</dbReference>
<evidence type="ECO:0000256" key="1">
    <source>
        <dbReference type="SAM" id="Coils"/>
    </source>
</evidence>
<dbReference type="SUPFAM" id="SSF57997">
    <property type="entry name" value="Tropomyosin"/>
    <property type="match status" value="1"/>
</dbReference>
<organism evidence="3 4">
    <name type="scientific">Trichosporon asahii var. asahii (strain CBS 8904)</name>
    <name type="common">Yeast</name>
    <dbReference type="NCBI Taxonomy" id="1220162"/>
    <lineage>
        <taxon>Eukaryota</taxon>
        <taxon>Fungi</taxon>
        <taxon>Dikarya</taxon>
        <taxon>Basidiomycota</taxon>
        <taxon>Agaricomycotina</taxon>
        <taxon>Tremellomycetes</taxon>
        <taxon>Trichosporonales</taxon>
        <taxon>Trichosporonaceae</taxon>
        <taxon>Trichosporon</taxon>
    </lineage>
</organism>
<feature type="coiled-coil region" evidence="1">
    <location>
        <begin position="280"/>
        <end position="328"/>
    </location>
</feature>
<feature type="compositionally biased region" description="Basic and acidic residues" evidence="2">
    <location>
        <begin position="345"/>
        <end position="359"/>
    </location>
</feature>
<evidence type="ECO:0000256" key="2">
    <source>
        <dbReference type="SAM" id="MobiDB-lite"/>
    </source>
</evidence>
<comment type="caution">
    <text evidence="3">The sequence shown here is derived from an EMBL/GenBank/DDBJ whole genome shotgun (WGS) entry which is preliminary data.</text>
</comment>